<accession>A0A0B5QJ37</accession>
<protein>
    <submittedName>
        <fullName evidence="1">Uncharacterized protein</fullName>
    </submittedName>
</protein>
<reference evidence="1" key="2">
    <citation type="submission" date="2016-02" db="EMBL/GenBank/DDBJ databases">
        <title>Genome sequence of Clostridium beijerinckii strain 59B.</title>
        <authorList>
            <person name="Little G.T."/>
            <person name="Minton N.P."/>
        </authorList>
    </citation>
    <scope>NUCLEOTIDE SEQUENCE</scope>
    <source>
        <strain evidence="1">NCIMB 14988</strain>
    </source>
</reference>
<proteinExistence type="predicted"/>
<reference evidence="3" key="1">
    <citation type="submission" date="2014-12" db="EMBL/GenBank/DDBJ databases">
        <title>Genome sequence of Clostridium beijerinckii strain 59B.</title>
        <authorList>
            <person name="Little G.T."/>
            <person name="Minton N.P."/>
        </authorList>
    </citation>
    <scope>NUCLEOTIDE SEQUENCE [LARGE SCALE GENOMIC DNA]</scope>
    <source>
        <strain evidence="3">59B</strain>
    </source>
</reference>
<dbReference type="EMBL" id="JABSXK010000001">
    <property type="protein sequence ID" value="NRV10221.1"/>
    <property type="molecule type" value="Genomic_DNA"/>
</dbReference>
<organism evidence="1 3">
    <name type="scientific">Clostridium beijerinckii</name>
    <name type="common">Clostridium MP</name>
    <dbReference type="NCBI Taxonomy" id="1520"/>
    <lineage>
        <taxon>Bacteria</taxon>
        <taxon>Bacillati</taxon>
        <taxon>Bacillota</taxon>
        <taxon>Clostridia</taxon>
        <taxon>Eubacteriales</taxon>
        <taxon>Clostridiaceae</taxon>
        <taxon>Clostridium</taxon>
    </lineage>
</organism>
<gene>
    <name evidence="2" type="ORF">DFH45_003184</name>
    <name evidence="1" type="ORF">LF65_04441</name>
</gene>
<dbReference type="AlphaFoldDB" id="A0A0B5QJ37"/>
<name>A0A0B5QJ37_CLOBE</name>
<dbReference type="RefSeq" id="WP_041899023.1">
    <property type="nucleotide sequence ID" value="NZ_CP010086.2"/>
</dbReference>
<dbReference type="Proteomes" id="UP000821656">
    <property type="component" value="Unassembled WGS sequence"/>
</dbReference>
<dbReference type="EMBL" id="CP010086">
    <property type="protein sequence ID" value="AJH00981.1"/>
    <property type="molecule type" value="Genomic_DNA"/>
</dbReference>
<dbReference type="Proteomes" id="UP000031866">
    <property type="component" value="Chromosome"/>
</dbReference>
<sequence length="82" mass="9785">MYIERTLIRCIFKYKGKKYNIEDIMPHCLEKESVLFLYEQGNYSDDIYRASLIRMRYGDDEIPKLPKGSNEIELVDIDINCN</sequence>
<evidence type="ECO:0000313" key="1">
    <source>
        <dbReference type="EMBL" id="AJH00981.1"/>
    </source>
</evidence>
<dbReference type="KEGG" id="cbei:LF65_04441"/>
<dbReference type="OrthoDB" id="1912211at2"/>
<evidence type="ECO:0000313" key="3">
    <source>
        <dbReference type="Proteomes" id="UP000031866"/>
    </source>
</evidence>
<evidence type="ECO:0000313" key="2">
    <source>
        <dbReference type="EMBL" id="NRV10221.1"/>
    </source>
</evidence>
<reference evidence="2" key="3">
    <citation type="submission" date="2020-05" db="EMBL/GenBank/DDBJ databases">
        <title>Genomic insights into acetone-butanol-ethanol (ABE) fermentation by sequencing solventogenic clostridia strains.</title>
        <authorList>
            <person name="Brown S."/>
        </authorList>
    </citation>
    <scope>NUCLEOTIDE SEQUENCE</scope>
    <source>
        <strain evidence="2">DJ126</strain>
    </source>
</reference>